<dbReference type="HOGENOM" id="CLU_3057282_0_0_2"/>
<reference evidence="1 2" key="1">
    <citation type="journal article" date="2012" name="J. Bacteriol.">
        <title>Complete genome sequence of strain 1860, a crenarchaeon of the genus pyrobaculum able to grow with various electron acceptors.</title>
        <authorList>
            <person name="Mardanov A.V."/>
            <person name="Gumerov V.M."/>
            <person name="Slobodkina G.B."/>
            <person name="Beletsky A.V."/>
            <person name="Bonch-Osmolovskaya E.A."/>
            <person name="Ravin N.V."/>
            <person name="Skryabin K.G."/>
        </authorList>
    </citation>
    <scope>NUCLEOTIDE SEQUENCE [LARGE SCALE GENOMIC DNA]</scope>
    <source>
        <strain evidence="1 2">1860</strain>
    </source>
</reference>
<keyword evidence="2" id="KW-1185">Reference proteome</keyword>
<sequence>MGSGGAAQKSHPPHHNFIIIDLLVTRGVRELGSGGCLACFEEAYLFVFFQWWG</sequence>
<dbReference type="STRING" id="1104324.P186_2798"/>
<name>G7VF09_9CREN</name>
<dbReference type="EMBL" id="CP003098">
    <property type="protein sequence ID" value="AET34174.1"/>
    <property type="molecule type" value="Genomic_DNA"/>
</dbReference>
<dbReference type="Proteomes" id="UP000005867">
    <property type="component" value="Chromosome"/>
</dbReference>
<accession>G7VF09</accession>
<dbReference type="BioCyc" id="PSP1104324:GJSN-2735-MONOMER"/>
<dbReference type="KEGG" id="pyr:P186_2798"/>
<organism evidence="1 2">
    <name type="scientific">Pyrobaculum ferrireducens</name>
    <dbReference type="NCBI Taxonomy" id="1104324"/>
    <lineage>
        <taxon>Archaea</taxon>
        <taxon>Thermoproteota</taxon>
        <taxon>Thermoprotei</taxon>
        <taxon>Thermoproteales</taxon>
        <taxon>Thermoproteaceae</taxon>
        <taxon>Pyrobaculum</taxon>
    </lineage>
</organism>
<proteinExistence type="predicted"/>
<evidence type="ECO:0000313" key="2">
    <source>
        <dbReference type="Proteomes" id="UP000005867"/>
    </source>
</evidence>
<protein>
    <submittedName>
        <fullName evidence="1">Uncharacterized protein</fullName>
    </submittedName>
</protein>
<evidence type="ECO:0000313" key="1">
    <source>
        <dbReference type="EMBL" id="AET34174.1"/>
    </source>
</evidence>
<dbReference type="AlphaFoldDB" id="G7VF09"/>
<gene>
    <name evidence="1" type="ORF">P186_2798</name>
</gene>